<evidence type="ECO:0000313" key="1">
    <source>
        <dbReference type="EMBL" id="KAF2732914.1"/>
    </source>
</evidence>
<dbReference type="Proteomes" id="UP000799444">
    <property type="component" value="Unassembled WGS sequence"/>
</dbReference>
<proteinExistence type="predicted"/>
<evidence type="ECO:0000313" key="2">
    <source>
        <dbReference type="Proteomes" id="UP000799444"/>
    </source>
</evidence>
<sequence>MVSSTRFRSYSPPKPESLFERRRRWCMLLQEKDYYPLISEVLALEIPKYPNSTVFLPSSRPTILRECFNILCSASSVLSAAITGTLSTQILHDPALQSEYKKLSDRACVQPSIYIHLLTSPTGTPPTPSQYLLIRSTIQNYISPSPSPNRPAWLVDTVSLPIATYLASADGFRKYLSPSGDVDDISPRRISTLSTLCTGISTLCTSLPASQPLPFAPAECGYARDAHARIAQHRARRSSNYIMNLMEDVCGYLFSKGMLEHKFEWRAWVVYLVFGAEQAGVAEMLVSGLMQVWVEGGGGVNGVPAGLSTASAGRVERGEWDGWKEWVRGNSGLVREMEGQRGKVKRYGLGKEEEVALREALRE</sequence>
<protein>
    <submittedName>
        <fullName evidence="1">Uncharacterized protein</fullName>
    </submittedName>
</protein>
<reference evidence="1" key="1">
    <citation type="journal article" date="2020" name="Stud. Mycol.">
        <title>101 Dothideomycetes genomes: a test case for predicting lifestyles and emergence of pathogens.</title>
        <authorList>
            <person name="Haridas S."/>
            <person name="Albert R."/>
            <person name="Binder M."/>
            <person name="Bloem J."/>
            <person name="Labutti K."/>
            <person name="Salamov A."/>
            <person name="Andreopoulos B."/>
            <person name="Baker S."/>
            <person name="Barry K."/>
            <person name="Bills G."/>
            <person name="Bluhm B."/>
            <person name="Cannon C."/>
            <person name="Castanera R."/>
            <person name="Culley D."/>
            <person name="Daum C."/>
            <person name="Ezra D."/>
            <person name="Gonzalez J."/>
            <person name="Henrissat B."/>
            <person name="Kuo A."/>
            <person name="Liang C."/>
            <person name="Lipzen A."/>
            <person name="Lutzoni F."/>
            <person name="Magnuson J."/>
            <person name="Mondo S."/>
            <person name="Nolan M."/>
            <person name="Ohm R."/>
            <person name="Pangilinan J."/>
            <person name="Park H.-J."/>
            <person name="Ramirez L."/>
            <person name="Alfaro M."/>
            <person name="Sun H."/>
            <person name="Tritt A."/>
            <person name="Yoshinaga Y."/>
            <person name="Zwiers L.-H."/>
            <person name="Turgeon B."/>
            <person name="Goodwin S."/>
            <person name="Spatafora J."/>
            <person name="Crous P."/>
            <person name="Grigoriev I."/>
        </authorList>
    </citation>
    <scope>NUCLEOTIDE SEQUENCE</scope>
    <source>
        <strain evidence="1">CBS 125425</strain>
    </source>
</reference>
<comment type="caution">
    <text evidence="1">The sequence shown here is derived from an EMBL/GenBank/DDBJ whole genome shotgun (WGS) entry which is preliminary data.</text>
</comment>
<dbReference type="OrthoDB" id="3440338at2759"/>
<organism evidence="1 2">
    <name type="scientific">Polyplosphaeria fusca</name>
    <dbReference type="NCBI Taxonomy" id="682080"/>
    <lineage>
        <taxon>Eukaryota</taxon>
        <taxon>Fungi</taxon>
        <taxon>Dikarya</taxon>
        <taxon>Ascomycota</taxon>
        <taxon>Pezizomycotina</taxon>
        <taxon>Dothideomycetes</taxon>
        <taxon>Pleosporomycetidae</taxon>
        <taxon>Pleosporales</taxon>
        <taxon>Tetraplosphaeriaceae</taxon>
        <taxon>Polyplosphaeria</taxon>
    </lineage>
</organism>
<dbReference type="AlphaFoldDB" id="A0A9P4UZY6"/>
<name>A0A9P4UZY6_9PLEO</name>
<dbReference type="EMBL" id="ML996169">
    <property type="protein sequence ID" value="KAF2732914.1"/>
    <property type="molecule type" value="Genomic_DNA"/>
</dbReference>
<keyword evidence="2" id="KW-1185">Reference proteome</keyword>
<gene>
    <name evidence="1" type="ORF">EJ04DRAFT_606907</name>
</gene>
<accession>A0A9P4UZY6</accession>